<evidence type="ECO:0000256" key="3">
    <source>
        <dbReference type="ARBA" id="ARBA00017228"/>
    </source>
</evidence>
<dbReference type="GO" id="GO:0005737">
    <property type="term" value="C:cytoplasm"/>
    <property type="evidence" value="ECO:0007669"/>
    <property type="project" value="UniProtKB-SubCell"/>
</dbReference>
<comment type="similarity">
    <text evidence="2">Belongs to the anaerobic coproporphyrinogen-III oxidase family. HemW subfamily.</text>
</comment>
<dbReference type="RefSeq" id="WP_367680958.1">
    <property type="nucleotide sequence ID" value="NZ_OZ060371.1"/>
</dbReference>
<gene>
    <name evidence="12" type="primary">hemW</name>
    <name evidence="12" type="ORF">BUANCORI2928_437</name>
</gene>
<evidence type="ECO:0000313" key="12">
    <source>
        <dbReference type="EMBL" id="CAL4043965.1"/>
    </source>
</evidence>
<evidence type="ECO:0000256" key="6">
    <source>
        <dbReference type="ARBA" id="ARBA00022723"/>
    </source>
</evidence>
<evidence type="ECO:0000256" key="5">
    <source>
        <dbReference type="ARBA" id="ARBA00022691"/>
    </source>
</evidence>
<dbReference type="PANTHER" id="PTHR13932:SF5">
    <property type="entry name" value="RADICAL S-ADENOSYL METHIONINE DOMAIN-CONTAINING PROTEIN 1, MITOCHONDRIAL"/>
    <property type="match status" value="1"/>
</dbReference>
<dbReference type="InterPro" id="IPR006638">
    <property type="entry name" value="Elp3/MiaA/NifB-like_rSAM"/>
</dbReference>
<keyword evidence="5 10" id="KW-0949">S-adenosyl-L-methionine</keyword>
<evidence type="ECO:0000256" key="7">
    <source>
        <dbReference type="ARBA" id="ARBA00023004"/>
    </source>
</evidence>
<feature type="domain" description="Radical SAM core" evidence="11">
    <location>
        <begin position="1"/>
        <end position="238"/>
    </location>
</feature>
<dbReference type="GO" id="GO:0006779">
    <property type="term" value="P:porphyrin-containing compound biosynthetic process"/>
    <property type="evidence" value="ECO:0007669"/>
    <property type="project" value="InterPro"/>
</dbReference>
<dbReference type="InterPro" id="IPR034505">
    <property type="entry name" value="Coproporphyrinogen-III_oxidase"/>
</dbReference>
<keyword evidence="6 10" id="KW-0479">Metal-binding</keyword>
<dbReference type="InterPro" id="IPR058240">
    <property type="entry name" value="rSAM_sf"/>
</dbReference>
<dbReference type="CDD" id="cd01335">
    <property type="entry name" value="Radical_SAM"/>
    <property type="match status" value="1"/>
</dbReference>
<dbReference type="SMART" id="SM00729">
    <property type="entry name" value="Elp3"/>
    <property type="match status" value="1"/>
</dbReference>
<keyword evidence="9 10" id="KW-0143">Chaperone</keyword>
<organism evidence="12">
    <name type="scientific">Buchnera aphidicola</name>
    <name type="common">Anoecia corni</name>
    <dbReference type="NCBI Taxonomy" id="2994477"/>
    <lineage>
        <taxon>Bacteria</taxon>
        <taxon>Pseudomonadati</taxon>
        <taxon>Pseudomonadota</taxon>
        <taxon>Gammaproteobacteria</taxon>
        <taxon>Enterobacterales</taxon>
        <taxon>Erwiniaceae</taxon>
        <taxon>Buchnera</taxon>
    </lineage>
</organism>
<dbReference type="GO" id="GO:0004109">
    <property type="term" value="F:coproporphyrinogen oxidase activity"/>
    <property type="evidence" value="ECO:0007669"/>
    <property type="project" value="InterPro"/>
</dbReference>
<comment type="function">
    <text evidence="10">Probably acts as a heme chaperone, transferring heme to an unknown acceptor. Binds one molecule of heme per monomer, possibly covalently. Binds 1 [4Fe-4S] cluster. The cluster is coordinated with 3 cysteines and an exchangeable S-adenosyl-L-methionine.</text>
</comment>
<dbReference type="Gene3D" id="3.20.20.70">
    <property type="entry name" value="Aldolase class I"/>
    <property type="match status" value="1"/>
</dbReference>
<dbReference type="SFLD" id="SFLDG01065">
    <property type="entry name" value="anaerobic_coproporphyrinogen-I"/>
    <property type="match status" value="1"/>
</dbReference>
<comment type="cofactor">
    <cofactor evidence="1">
        <name>[4Fe-4S] cluster</name>
        <dbReference type="ChEBI" id="CHEBI:49883"/>
    </cofactor>
</comment>
<evidence type="ECO:0000256" key="8">
    <source>
        <dbReference type="ARBA" id="ARBA00023014"/>
    </source>
</evidence>
<dbReference type="NCBIfam" id="TIGR00539">
    <property type="entry name" value="hemN_rel"/>
    <property type="match status" value="1"/>
</dbReference>
<dbReference type="SUPFAM" id="SSF102114">
    <property type="entry name" value="Radical SAM enzymes"/>
    <property type="match status" value="1"/>
</dbReference>
<dbReference type="InterPro" id="IPR013785">
    <property type="entry name" value="Aldolase_TIM"/>
</dbReference>
<evidence type="ECO:0000256" key="10">
    <source>
        <dbReference type="RuleBase" id="RU364116"/>
    </source>
</evidence>
<dbReference type="InterPro" id="IPR004559">
    <property type="entry name" value="HemW-like"/>
</dbReference>
<evidence type="ECO:0000259" key="11">
    <source>
        <dbReference type="PROSITE" id="PS51918"/>
    </source>
</evidence>
<dbReference type="GO" id="GO:0051539">
    <property type="term" value="F:4 iron, 4 sulfur cluster binding"/>
    <property type="evidence" value="ECO:0007669"/>
    <property type="project" value="UniProtKB-UniRule"/>
</dbReference>
<dbReference type="SFLD" id="SFLDF00288">
    <property type="entry name" value="HemN-like__clustered_with_nucl"/>
    <property type="match status" value="1"/>
</dbReference>
<accession>A0AAT9IHC1</accession>
<evidence type="ECO:0000256" key="2">
    <source>
        <dbReference type="ARBA" id="ARBA00006100"/>
    </source>
</evidence>
<comment type="subcellular location">
    <subcellularLocation>
        <location evidence="10">Cytoplasm</location>
    </subcellularLocation>
</comment>
<dbReference type="InterPro" id="IPR007197">
    <property type="entry name" value="rSAM"/>
</dbReference>
<sequence length="378" mass="44528">MKKLPNLSLYIHIPWCLKKCYYCDFNSYQIKTKIPQEKYIENLLNDLDRDLLITNNRTIKSIFIGGGTPSLFNPEIIEYLIYKVKKKVKVSKTAEITIESNPNTVELEKINQFIKIGINRFSIGIQTFNTNILKSLGREYSQSQVKNFLYQISNIQNINFNIDIMHSLPGQSYENAIYDIKKTILINPSHISWYELTIEPNTIFFYKKPKNIPNEITNLKIFKKGKKLLERAGYIQYEISSFAKPGFQCMHNKNYWNFNDYIGIGCGAHGKITQSNRDIIRTIKNRNISIFMKGLYLQKKYKIKEKDLPIEYFINKFRLLKPIKKICFFLKTNVPCLKIKNKIKIAINQGYLLETPFYWTLTKKGTYFMNNLLEIFLN</sequence>
<keyword evidence="4 10" id="KW-0349">Heme</keyword>
<evidence type="ECO:0000256" key="9">
    <source>
        <dbReference type="ARBA" id="ARBA00023186"/>
    </source>
</evidence>
<dbReference type="Pfam" id="PF04055">
    <property type="entry name" value="Radical_SAM"/>
    <property type="match status" value="1"/>
</dbReference>
<keyword evidence="10" id="KW-0004">4Fe-4S</keyword>
<dbReference type="GO" id="GO:0046872">
    <property type="term" value="F:metal ion binding"/>
    <property type="evidence" value="ECO:0007669"/>
    <property type="project" value="UniProtKB-UniRule"/>
</dbReference>
<dbReference type="SFLD" id="SFLDS00029">
    <property type="entry name" value="Radical_SAM"/>
    <property type="match status" value="1"/>
</dbReference>
<keyword evidence="8 10" id="KW-0411">Iron-sulfur</keyword>
<proteinExistence type="inferred from homology"/>
<dbReference type="AlphaFoldDB" id="A0AAT9IHC1"/>
<dbReference type="PROSITE" id="PS51918">
    <property type="entry name" value="RADICAL_SAM"/>
    <property type="match status" value="1"/>
</dbReference>
<dbReference type="PANTHER" id="PTHR13932">
    <property type="entry name" value="COPROPORPHYRINIGEN III OXIDASE"/>
    <property type="match status" value="1"/>
</dbReference>
<dbReference type="EMBL" id="OZ060371">
    <property type="protein sequence ID" value="CAL4043965.1"/>
    <property type="molecule type" value="Genomic_DNA"/>
</dbReference>
<dbReference type="SFLD" id="SFLDF00562">
    <property type="entry name" value="HemN-like__clustered_with_heat"/>
    <property type="match status" value="1"/>
</dbReference>
<evidence type="ECO:0000256" key="4">
    <source>
        <dbReference type="ARBA" id="ARBA00022617"/>
    </source>
</evidence>
<reference evidence="12" key="1">
    <citation type="submission" date="2024-06" db="EMBL/GenBank/DDBJ databases">
        <authorList>
            <person name="Manzano-Marin A."/>
            <person name="Manzano-Marin A."/>
            <person name="Alejandro Manzano Marin A."/>
        </authorList>
    </citation>
    <scope>NUCLEOTIDE SEQUENCE</scope>
    <source>
        <strain evidence="12">Ancorni-2928</strain>
    </source>
</reference>
<keyword evidence="7 10" id="KW-0408">Iron</keyword>
<evidence type="ECO:0000256" key="1">
    <source>
        <dbReference type="ARBA" id="ARBA00001966"/>
    </source>
</evidence>
<protein>
    <recommendedName>
        <fullName evidence="3 10">Heme chaperone HemW</fullName>
    </recommendedName>
</protein>
<name>A0AAT9IHC1_9GAMM</name>
<keyword evidence="10" id="KW-0963">Cytoplasm</keyword>